<accession>W0RQ42</accession>
<sequence>MQRREFLKHGTMAGALAATGNLAGARAASAEPTADVAPTELEARLDSQAFCLAAYDDITPAHAFRATDAASAKRWQRRARQRLLDRIGGLPTTRVPLNAEVVSTADFGGYTREKVVFDTRAHLSAVGYLLLPTEGRRPLPAIVALPGHGRGVADIMGFGVDETPSGQRGVGYAKEYALQCVEHGYAVLALEQLGFGMRRDAAARRAGPTENSCRPAACAALLFGQSMLGWRVWDAMRAIDYLQSRPEVDGRRIATLGASSGGTTSLFTAALDGRVKAAVVSAYFNTFRDSIVQISHCPDNYVPGLLHDMEMADVAGLVAPRALFVESGRADHIFPIAGFDRAAATGRRIYDAFGATDRFGSAVHDGGHEFNGVAAFQFLSRTL</sequence>
<name>W0RQ42_9BACT</name>
<dbReference type="HOGENOM" id="CLU_056134_1_0_0"/>
<dbReference type="AlphaFoldDB" id="W0RQ42"/>
<proteinExistence type="predicted"/>
<dbReference type="FunCoup" id="W0RQ42">
    <property type="interactions" value="8"/>
</dbReference>
<dbReference type="RefSeq" id="WP_025413077.1">
    <property type="nucleotide sequence ID" value="NZ_CP007128.1"/>
</dbReference>
<dbReference type="eggNOG" id="COG0412">
    <property type="taxonomic scope" value="Bacteria"/>
</dbReference>
<dbReference type="InterPro" id="IPR025890">
    <property type="entry name" value="Abhydrolase_bac"/>
</dbReference>
<reference evidence="1 2" key="1">
    <citation type="journal article" date="2014" name="Genome Announc.">
        <title>Genome Sequence and Methylome of Soil Bacterium Gemmatirosa kalamazoonensis KBS708T, a Member of the Rarely Cultivated Gemmatimonadetes Phylum.</title>
        <authorList>
            <person name="Debruyn J.M."/>
            <person name="Radosevich M."/>
            <person name="Wommack K.E."/>
            <person name="Polson S.W."/>
            <person name="Hauser L.J."/>
            <person name="Fawaz M.N."/>
            <person name="Korlach J."/>
            <person name="Tsai Y.C."/>
        </authorList>
    </citation>
    <scope>NUCLEOTIDE SEQUENCE [LARGE SCALE GENOMIC DNA]</scope>
    <source>
        <strain evidence="1 2">KBS708</strain>
    </source>
</reference>
<evidence type="ECO:0000313" key="2">
    <source>
        <dbReference type="Proteomes" id="UP000019151"/>
    </source>
</evidence>
<dbReference type="EMBL" id="CP007128">
    <property type="protein sequence ID" value="AHG91633.1"/>
    <property type="molecule type" value="Genomic_DNA"/>
</dbReference>
<keyword evidence="2" id="KW-1185">Reference proteome</keyword>
<dbReference type="PATRIC" id="fig|861299.3.peg.4151"/>
<evidence type="ECO:0000313" key="1">
    <source>
        <dbReference type="EMBL" id="AHG91633.1"/>
    </source>
</evidence>
<dbReference type="InterPro" id="IPR006311">
    <property type="entry name" value="TAT_signal"/>
</dbReference>
<dbReference type="InterPro" id="IPR019546">
    <property type="entry name" value="TAT_signal_bac_arc"/>
</dbReference>
<gene>
    <name evidence="1" type="ORF">J421_4096</name>
</gene>
<dbReference type="NCBIfam" id="TIGR01409">
    <property type="entry name" value="TAT_signal_seq"/>
    <property type="match status" value="1"/>
</dbReference>
<dbReference type="Pfam" id="PF12715">
    <property type="entry name" value="Abhydrolase_7"/>
    <property type="match status" value="1"/>
</dbReference>
<dbReference type="KEGG" id="gba:J421_4096"/>
<organism evidence="1 2">
    <name type="scientific">Gemmatirosa kalamazoonensis</name>
    <dbReference type="NCBI Taxonomy" id="861299"/>
    <lineage>
        <taxon>Bacteria</taxon>
        <taxon>Pseudomonadati</taxon>
        <taxon>Gemmatimonadota</taxon>
        <taxon>Gemmatimonadia</taxon>
        <taxon>Gemmatimonadales</taxon>
        <taxon>Gemmatimonadaceae</taxon>
        <taxon>Gemmatirosa</taxon>
    </lineage>
</organism>
<dbReference type="InParanoid" id="W0RQ42"/>
<dbReference type="InterPro" id="IPR050261">
    <property type="entry name" value="FrsA_esterase"/>
</dbReference>
<dbReference type="OrthoDB" id="3668964at2"/>
<dbReference type="Proteomes" id="UP000019151">
    <property type="component" value="Chromosome"/>
</dbReference>
<dbReference type="PANTHER" id="PTHR22946">
    <property type="entry name" value="DIENELACTONE HYDROLASE DOMAIN-CONTAINING PROTEIN-RELATED"/>
    <property type="match status" value="1"/>
</dbReference>
<dbReference type="ESTHER" id="9bact-w0rq42">
    <property type="family name" value="Abhydrolase_7"/>
</dbReference>
<dbReference type="InterPro" id="IPR029058">
    <property type="entry name" value="AB_hydrolase_fold"/>
</dbReference>
<dbReference type="PANTHER" id="PTHR22946:SF8">
    <property type="entry name" value="ACETYL XYLAN ESTERASE DOMAIN-CONTAINING PROTEIN"/>
    <property type="match status" value="1"/>
</dbReference>
<keyword evidence="1" id="KW-0378">Hydrolase</keyword>
<dbReference type="STRING" id="861299.J421_4096"/>
<dbReference type="Gene3D" id="3.40.50.1820">
    <property type="entry name" value="alpha/beta hydrolase"/>
    <property type="match status" value="1"/>
</dbReference>
<dbReference type="SUPFAM" id="SSF53474">
    <property type="entry name" value="alpha/beta-Hydrolases"/>
    <property type="match status" value="1"/>
</dbReference>
<protein>
    <submittedName>
        <fullName evidence="1">Abhydrolase, bacterial</fullName>
    </submittedName>
</protein>
<dbReference type="PROSITE" id="PS51318">
    <property type="entry name" value="TAT"/>
    <property type="match status" value="1"/>
</dbReference>
<dbReference type="GO" id="GO:0016787">
    <property type="term" value="F:hydrolase activity"/>
    <property type="evidence" value="ECO:0007669"/>
    <property type="project" value="UniProtKB-KW"/>
</dbReference>